<dbReference type="RefSeq" id="WP_144888059.1">
    <property type="nucleotide sequence ID" value="NZ_VLLE01000006.1"/>
</dbReference>
<dbReference type="PANTHER" id="PTHR21248:SF23">
    <property type="entry name" value="CARDIOLIPIN SYNTHASE B"/>
    <property type="match status" value="1"/>
</dbReference>
<dbReference type="GO" id="GO:0008808">
    <property type="term" value="F:cardiolipin synthase activity"/>
    <property type="evidence" value="ECO:0007669"/>
    <property type="project" value="TreeGrafter"/>
</dbReference>
<gene>
    <name evidence="2" type="ORF">IQ13_3690</name>
</gene>
<dbReference type="AlphaFoldDB" id="A0A562SDB3"/>
<accession>A0A562SDB3</accession>
<evidence type="ECO:0000259" key="1">
    <source>
        <dbReference type="PROSITE" id="PS50035"/>
    </source>
</evidence>
<keyword evidence="3" id="KW-1185">Reference proteome</keyword>
<dbReference type="PANTHER" id="PTHR21248">
    <property type="entry name" value="CARDIOLIPIN SYNTHASE"/>
    <property type="match status" value="1"/>
</dbReference>
<dbReference type="OrthoDB" id="9762009at2"/>
<dbReference type="PROSITE" id="PS50035">
    <property type="entry name" value="PLD"/>
    <property type="match status" value="2"/>
</dbReference>
<dbReference type="CDD" id="cd09110">
    <property type="entry name" value="PLDc_CLS_1"/>
    <property type="match status" value="1"/>
</dbReference>
<organism evidence="2 3">
    <name type="scientific">Lacibacter cauensis</name>
    <dbReference type="NCBI Taxonomy" id="510947"/>
    <lineage>
        <taxon>Bacteria</taxon>
        <taxon>Pseudomonadati</taxon>
        <taxon>Bacteroidota</taxon>
        <taxon>Chitinophagia</taxon>
        <taxon>Chitinophagales</taxon>
        <taxon>Chitinophagaceae</taxon>
        <taxon>Lacibacter</taxon>
    </lineage>
</organism>
<dbReference type="InterPro" id="IPR001736">
    <property type="entry name" value="PLipase_D/transphosphatidylase"/>
</dbReference>
<protein>
    <submittedName>
        <fullName evidence="2">Cardiolipin synthase</fullName>
    </submittedName>
</protein>
<dbReference type="Pfam" id="PF13091">
    <property type="entry name" value="PLDc_2"/>
    <property type="match status" value="2"/>
</dbReference>
<evidence type="ECO:0000313" key="3">
    <source>
        <dbReference type="Proteomes" id="UP000316167"/>
    </source>
</evidence>
<evidence type="ECO:0000313" key="2">
    <source>
        <dbReference type="EMBL" id="TWI79287.1"/>
    </source>
</evidence>
<dbReference type="GO" id="GO:0032049">
    <property type="term" value="P:cardiolipin biosynthetic process"/>
    <property type="evidence" value="ECO:0007669"/>
    <property type="project" value="UniProtKB-ARBA"/>
</dbReference>
<proteinExistence type="predicted"/>
<dbReference type="Gene3D" id="3.30.870.10">
    <property type="entry name" value="Endonuclease Chain A"/>
    <property type="match status" value="2"/>
</dbReference>
<reference evidence="2 3" key="1">
    <citation type="journal article" date="2015" name="Stand. Genomic Sci.">
        <title>Genomic Encyclopedia of Bacterial and Archaeal Type Strains, Phase III: the genomes of soil and plant-associated and newly described type strains.</title>
        <authorList>
            <person name="Whitman W.B."/>
            <person name="Woyke T."/>
            <person name="Klenk H.P."/>
            <person name="Zhou Y."/>
            <person name="Lilburn T.G."/>
            <person name="Beck B.J."/>
            <person name="De Vos P."/>
            <person name="Vandamme P."/>
            <person name="Eisen J.A."/>
            <person name="Garrity G."/>
            <person name="Hugenholtz P."/>
            <person name="Kyrpides N.C."/>
        </authorList>
    </citation>
    <scope>NUCLEOTIDE SEQUENCE [LARGE SCALE GENOMIC DNA]</scope>
    <source>
        <strain evidence="2 3">CGMCC 1.7271</strain>
    </source>
</reference>
<name>A0A562SDB3_9BACT</name>
<dbReference type="InterPro" id="IPR025202">
    <property type="entry name" value="PLD-like_dom"/>
</dbReference>
<dbReference type="EMBL" id="VLLE01000006">
    <property type="protein sequence ID" value="TWI79287.1"/>
    <property type="molecule type" value="Genomic_DNA"/>
</dbReference>
<feature type="domain" description="PLD phosphodiesterase" evidence="1">
    <location>
        <begin position="292"/>
        <end position="319"/>
    </location>
</feature>
<dbReference type="SMART" id="SM00155">
    <property type="entry name" value="PLDc"/>
    <property type="match status" value="2"/>
</dbReference>
<dbReference type="SUPFAM" id="SSF56024">
    <property type="entry name" value="Phospholipase D/nuclease"/>
    <property type="match status" value="2"/>
</dbReference>
<sequence>MSGGKLFPVSSAYSTHNEVQLIRGGTAYFTTLLQLVNNAQHTVHLQTYIFDADETGTLVADALMAAAKRGVQVFLLLDGYASQHLPEAFILQLKQSGIFFRWFEPVFRSRHFYVGRRLHHKLLVVDAVHSMVAGVNISNRYNDMPGQKAWLDWAVYAKGEVSAELFNLCIEVWNKAGWGKKKKQQLQIEAQLHLRGEECLVRVRRNDWVRRKNQISRSYLEMFRKANSHITMMSSYFLPGTPFRRNLAQAAKRGVVIKVITAGTSDISMAKHAERYLYRWMFRNNIQLYEYQPNVLHGKLSTYDGKFVTIGSYNINNISAYASIELNLDVQHAAFAQQAEKVLDEIIQNDCVQITEKEFEKHNTLIKRIWQRLCYEMIRLIFFLFTFYFRQRS</sequence>
<feature type="domain" description="PLD phosphodiesterase" evidence="1">
    <location>
        <begin position="114"/>
        <end position="141"/>
    </location>
</feature>
<dbReference type="GO" id="GO:0016020">
    <property type="term" value="C:membrane"/>
    <property type="evidence" value="ECO:0007669"/>
    <property type="project" value="TreeGrafter"/>
</dbReference>
<comment type="caution">
    <text evidence="2">The sequence shown here is derived from an EMBL/GenBank/DDBJ whole genome shotgun (WGS) entry which is preliminary data.</text>
</comment>
<dbReference type="Proteomes" id="UP000316167">
    <property type="component" value="Unassembled WGS sequence"/>
</dbReference>